<feature type="non-terminal residue" evidence="2">
    <location>
        <position position="34"/>
    </location>
</feature>
<dbReference type="Proteomes" id="UP000663866">
    <property type="component" value="Unassembled WGS sequence"/>
</dbReference>
<gene>
    <name evidence="1" type="ORF">OVN521_LOCUS33573</name>
    <name evidence="2" type="ORF">OVN521_LOCUS49764</name>
</gene>
<sequence>MHLNAQNGQVTENHPLKWSFFHYSLDRAVAIHVG</sequence>
<organism evidence="2 3">
    <name type="scientific">Rotaria magnacalcarata</name>
    <dbReference type="NCBI Taxonomy" id="392030"/>
    <lineage>
        <taxon>Eukaryota</taxon>
        <taxon>Metazoa</taxon>
        <taxon>Spiralia</taxon>
        <taxon>Gnathifera</taxon>
        <taxon>Rotifera</taxon>
        <taxon>Eurotatoria</taxon>
        <taxon>Bdelloidea</taxon>
        <taxon>Philodinida</taxon>
        <taxon>Philodinidae</taxon>
        <taxon>Rotaria</taxon>
    </lineage>
</organism>
<keyword evidence="3" id="KW-1185">Reference proteome</keyword>
<dbReference type="AlphaFoldDB" id="A0A821KVT4"/>
<evidence type="ECO:0000313" key="1">
    <source>
        <dbReference type="EMBL" id="CAF4374790.1"/>
    </source>
</evidence>
<name>A0A821KVT4_9BILA</name>
<evidence type="ECO:0000313" key="2">
    <source>
        <dbReference type="EMBL" id="CAF4739724.1"/>
    </source>
</evidence>
<proteinExistence type="predicted"/>
<comment type="caution">
    <text evidence="2">The sequence shown here is derived from an EMBL/GenBank/DDBJ whole genome shotgun (WGS) entry which is preliminary data.</text>
</comment>
<reference evidence="2" key="1">
    <citation type="submission" date="2021-02" db="EMBL/GenBank/DDBJ databases">
        <authorList>
            <person name="Nowell W R."/>
        </authorList>
    </citation>
    <scope>NUCLEOTIDE SEQUENCE</scope>
</reference>
<accession>A0A821KVT4</accession>
<dbReference type="EMBL" id="CAJOBG010036859">
    <property type="protein sequence ID" value="CAF4374790.1"/>
    <property type="molecule type" value="Genomic_DNA"/>
</dbReference>
<dbReference type="EMBL" id="CAJOBG010110807">
    <property type="protein sequence ID" value="CAF4739724.1"/>
    <property type="molecule type" value="Genomic_DNA"/>
</dbReference>
<protein>
    <submittedName>
        <fullName evidence="2">Uncharacterized protein</fullName>
    </submittedName>
</protein>
<evidence type="ECO:0000313" key="3">
    <source>
        <dbReference type="Proteomes" id="UP000663866"/>
    </source>
</evidence>